<name>A0A371PNL3_9BACL</name>
<dbReference type="InterPro" id="IPR001119">
    <property type="entry name" value="SLH_dom"/>
</dbReference>
<comment type="caution">
    <text evidence="4">The sequence shown here is derived from an EMBL/GenBank/DDBJ whole genome shotgun (WGS) entry which is preliminary data.</text>
</comment>
<evidence type="ECO:0000259" key="3">
    <source>
        <dbReference type="PROSITE" id="PS51272"/>
    </source>
</evidence>
<evidence type="ECO:0000313" key="4">
    <source>
        <dbReference type="EMBL" id="REK77794.1"/>
    </source>
</evidence>
<proteinExistence type="predicted"/>
<dbReference type="Pfam" id="PF00395">
    <property type="entry name" value="SLH"/>
    <property type="match status" value="2"/>
</dbReference>
<dbReference type="OrthoDB" id="5845122at2"/>
<dbReference type="PROSITE" id="PS51272">
    <property type="entry name" value="SLH"/>
    <property type="match status" value="2"/>
</dbReference>
<sequence length="423" mass="46821">MKTLKKTVLSATALVMLATGATSAFADGKNNANSNSKWKSEYEHNKNKGKGKNDKQDKDGKHDKDNHKKENKITWQFKDEAELQWALEYIMRLASKGVFTGYEDGTFKPQQKISRIETLTAAVRLMGLRDKAESTAEMNTELHFKDADKLKKKYPWAVGYVAVALENDLFFETDTEVQPEQHATRLWSTILLIKALKLENEAKALNNTKLDFKDAHEIPAGSVGYVALALQKGIITGYEDKRGNKTFRPNQPVTRAELAALLDRTDGEMPDHDAQAIHGQLKAAPTGGKLTLVKPDKTELTLTIDPTVFIFRDDKKSPVSALQAGDKLFLRTYQNKVVFIEVTEKAPASTAFTQLGVVSTLGFNSQAKLSTIAINPADSTQNSVLIYNVDPNVTIIGDASKLKNGQLVQVKGDKNIVKTIEIK</sequence>
<organism evidence="4 5">
    <name type="scientific">Paenibacillus paeoniae</name>
    <dbReference type="NCBI Taxonomy" id="2292705"/>
    <lineage>
        <taxon>Bacteria</taxon>
        <taxon>Bacillati</taxon>
        <taxon>Bacillota</taxon>
        <taxon>Bacilli</taxon>
        <taxon>Bacillales</taxon>
        <taxon>Paenibacillaceae</taxon>
        <taxon>Paenibacillus</taxon>
    </lineage>
</organism>
<evidence type="ECO:0000256" key="2">
    <source>
        <dbReference type="SAM" id="SignalP"/>
    </source>
</evidence>
<dbReference type="Proteomes" id="UP000261905">
    <property type="component" value="Unassembled WGS sequence"/>
</dbReference>
<evidence type="ECO:0000313" key="5">
    <source>
        <dbReference type="Proteomes" id="UP000261905"/>
    </source>
</evidence>
<reference evidence="4 5" key="1">
    <citation type="submission" date="2018-08" db="EMBL/GenBank/DDBJ databases">
        <title>Paenibacillus sp. M4BSY-1, whole genome shotgun sequence.</title>
        <authorList>
            <person name="Tuo L."/>
        </authorList>
    </citation>
    <scope>NUCLEOTIDE SEQUENCE [LARGE SCALE GENOMIC DNA]</scope>
    <source>
        <strain evidence="4 5">M4BSY-1</strain>
    </source>
</reference>
<keyword evidence="5" id="KW-1185">Reference proteome</keyword>
<accession>A0A371PNL3</accession>
<dbReference type="InterPro" id="IPR051465">
    <property type="entry name" value="Cell_Envelope_Struct_Comp"/>
</dbReference>
<feature type="domain" description="SLH" evidence="3">
    <location>
        <begin position="73"/>
        <end position="136"/>
    </location>
</feature>
<protein>
    <submittedName>
        <fullName evidence="4">S-layer homology domain-containing protein</fullName>
    </submittedName>
</protein>
<evidence type="ECO:0000256" key="1">
    <source>
        <dbReference type="SAM" id="MobiDB-lite"/>
    </source>
</evidence>
<feature type="chain" id="PRO_5016621937" evidence="2">
    <location>
        <begin position="27"/>
        <end position="423"/>
    </location>
</feature>
<feature type="compositionally biased region" description="Basic and acidic residues" evidence="1">
    <location>
        <begin position="38"/>
        <end position="71"/>
    </location>
</feature>
<dbReference type="AlphaFoldDB" id="A0A371PNL3"/>
<gene>
    <name evidence="4" type="ORF">DX130_01765</name>
</gene>
<feature type="domain" description="SLH" evidence="3">
    <location>
        <begin position="209"/>
        <end position="276"/>
    </location>
</feature>
<dbReference type="PANTHER" id="PTHR43308">
    <property type="entry name" value="OUTER MEMBRANE PROTEIN ALPHA-RELATED"/>
    <property type="match status" value="1"/>
</dbReference>
<feature type="region of interest" description="Disordered" evidence="1">
    <location>
        <begin position="25"/>
        <end position="71"/>
    </location>
</feature>
<feature type="signal peptide" evidence="2">
    <location>
        <begin position="1"/>
        <end position="26"/>
    </location>
</feature>
<keyword evidence="2" id="KW-0732">Signal</keyword>
<dbReference type="EMBL" id="QUBQ01000001">
    <property type="protein sequence ID" value="REK77794.1"/>
    <property type="molecule type" value="Genomic_DNA"/>
</dbReference>